<dbReference type="EMBL" id="OZ019903">
    <property type="protein sequence ID" value="CAK9196939.1"/>
    <property type="molecule type" value="Genomic_DNA"/>
</dbReference>
<feature type="region of interest" description="Disordered" evidence="1">
    <location>
        <begin position="157"/>
        <end position="198"/>
    </location>
</feature>
<evidence type="ECO:0000313" key="3">
    <source>
        <dbReference type="EMBL" id="CAK9196939.1"/>
    </source>
</evidence>
<gene>
    <name evidence="3" type="ORF">CSSPTR1EN2_LOCUS3725</name>
</gene>
<reference evidence="3" key="1">
    <citation type="submission" date="2024-02" db="EMBL/GenBank/DDBJ databases">
        <authorList>
            <consortium name="ELIXIR-Norway"/>
            <consortium name="Elixir Norway"/>
        </authorList>
    </citation>
    <scope>NUCLEOTIDE SEQUENCE</scope>
</reference>
<evidence type="ECO:0000256" key="1">
    <source>
        <dbReference type="SAM" id="MobiDB-lite"/>
    </source>
</evidence>
<evidence type="ECO:0000256" key="2">
    <source>
        <dbReference type="SAM" id="Phobius"/>
    </source>
</evidence>
<keyword evidence="2" id="KW-0472">Membrane</keyword>
<accession>A0ABP0THS5</accession>
<evidence type="ECO:0000313" key="4">
    <source>
        <dbReference type="Proteomes" id="UP001497512"/>
    </source>
</evidence>
<sequence length="198" mass="20906">MAGTTAPCCSRSWCVQQATSTRTTAAPLIMAAPTMLNIQVMGTVYLMIVVLILLDGAHLQGATAARFRVRGSVKVNPSSNSQLSNSHKAVYHAPVVVSTTIVDEAVVERADFIAMFTDSDKQTAEGGTAGSYNHFNSWRSAAASLPPPASTVEMTRKISEPEESSATVLHRKTFKFNAQRTDKGSPVPNGPGGNPGGN</sequence>
<protein>
    <submittedName>
        <fullName evidence="3">Uncharacterized protein</fullName>
    </submittedName>
</protein>
<organism evidence="3 4">
    <name type="scientific">Sphagnum troendelagicum</name>
    <dbReference type="NCBI Taxonomy" id="128251"/>
    <lineage>
        <taxon>Eukaryota</taxon>
        <taxon>Viridiplantae</taxon>
        <taxon>Streptophyta</taxon>
        <taxon>Embryophyta</taxon>
        <taxon>Bryophyta</taxon>
        <taxon>Sphagnophytina</taxon>
        <taxon>Sphagnopsida</taxon>
        <taxon>Sphagnales</taxon>
        <taxon>Sphagnaceae</taxon>
        <taxon>Sphagnum</taxon>
    </lineage>
</organism>
<feature type="transmembrane region" description="Helical" evidence="2">
    <location>
        <begin position="36"/>
        <end position="54"/>
    </location>
</feature>
<keyword evidence="2" id="KW-1133">Transmembrane helix</keyword>
<proteinExistence type="predicted"/>
<name>A0ABP0THS5_9BRYO</name>
<dbReference type="Proteomes" id="UP001497512">
    <property type="component" value="Chromosome 11"/>
</dbReference>
<keyword evidence="2" id="KW-0812">Transmembrane</keyword>
<keyword evidence="4" id="KW-1185">Reference proteome</keyword>